<keyword evidence="5" id="KW-1185">Reference proteome</keyword>
<name>A0ABT3GW59_9RHOB</name>
<protein>
    <submittedName>
        <fullName evidence="4">CerR family C-terminal domain-containing protein</fullName>
    </submittedName>
</protein>
<accession>A0ABT3GW59</accession>
<sequence>MPNRDLAGTSLRTIATRADVPVALISYHFVSKLELYRSIFRLRVPTIVGQRQIGLEIARMESDLDRRLELVVRALIVPMLGLRNSGHFGAILAREITEPANVERGIFTEMFDPVARMILTALHECLPDWTKAEVHYAYSTMLGSMMFFMADTGRIARLSDGAADPDRNEEASQHLVAILVAGLRHRAR</sequence>
<dbReference type="Pfam" id="PF00440">
    <property type="entry name" value="TetR_N"/>
    <property type="match status" value="1"/>
</dbReference>
<dbReference type="EMBL" id="JAPDFL010000001">
    <property type="protein sequence ID" value="MCW1931750.1"/>
    <property type="molecule type" value="Genomic_DNA"/>
</dbReference>
<dbReference type="SUPFAM" id="SSF48498">
    <property type="entry name" value="Tetracyclin repressor-like, C-terminal domain"/>
    <property type="match status" value="1"/>
</dbReference>
<evidence type="ECO:0000313" key="4">
    <source>
        <dbReference type="EMBL" id="MCW1931750.1"/>
    </source>
</evidence>
<dbReference type="InterPro" id="IPR041586">
    <property type="entry name" value="PsrA_TetR_C"/>
</dbReference>
<evidence type="ECO:0000259" key="3">
    <source>
        <dbReference type="Pfam" id="PF17939"/>
    </source>
</evidence>
<evidence type="ECO:0000313" key="5">
    <source>
        <dbReference type="Proteomes" id="UP001208938"/>
    </source>
</evidence>
<comment type="caution">
    <text evidence="4">The sequence shown here is derived from an EMBL/GenBank/DDBJ whole genome shotgun (WGS) entry which is preliminary data.</text>
</comment>
<dbReference type="RefSeq" id="WP_264504841.1">
    <property type="nucleotide sequence ID" value="NZ_JAPDFL010000001.1"/>
</dbReference>
<evidence type="ECO:0000256" key="1">
    <source>
        <dbReference type="ARBA" id="ARBA00023125"/>
    </source>
</evidence>
<dbReference type="Pfam" id="PF17939">
    <property type="entry name" value="TetR_C_30"/>
    <property type="match status" value="1"/>
</dbReference>
<dbReference type="SUPFAM" id="SSF46689">
    <property type="entry name" value="Homeodomain-like"/>
    <property type="match status" value="1"/>
</dbReference>
<dbReference type="InterPro" id="IPR036271">
    <property type="entry name" value="Tet_transcr_reg_TetR-rel_C_sf"/>
</dbReference>
<organism evidence="4 5">
    <name type="scientific">Pararhodobacter zhoushanensis</name>
    <dbReference type="NCBI Taxonomy" id="2479545"/>
    <lineage>
        <taxon>Bacteria</taxon>
        <taxon>Pseudomonadati</taxon>
        <taxon>Pseudomonadota</taxon>
        <taxon>Alphaproteobacteria</taxon>
        <taxon>Rhodobacterales</taxon>
        <taxon>Paracoccaceae</taxon>
        <taxon>Pararhodobacter</taxon>
    </lineage>
</organism>
<dbReference type="InterPro" id="IPR001647">
    <property type="entry name" value="HTH_TetR"/>
</dbReference>
<dbReference type="InterPro" id="IPR009057">
    <property type="entry name" value="Homeodomain-like_sf"/>
</dbReference>
<dbReference type="Gene3D" id="1.10.357.10">
    <property type="entry name" value="Tetracycline Repressor, domain 2"/>
    <property type="match status" value="1"/>
</dbReference>
<feature type="domain" description="HTH tetR-type" evidence="2">
    <location>
        <begin position="5"/>
        <end position="38"/>
    </location>
</feature>
<keyword evidence="1" id="KW-0238">DNA-binding</keyword>
<evidence type="ECO:0000259" key="2">
    <source>
        <dbReference type="Pfam" id="PF00440"/>
    </source>
</evidence>
<dbReference type="Proteomes" id="UP001208938">
    <property type="component" value="Unassembled WGS sequence"/>
</dbReference>
<feature type="domain" description="PsrA tetracyclin repressor-like C-terminal" evidence="3">
    <location>
        <begin position="73"/>
        <end position="182"/>
    </location>
</feature>
<reference evidence="4 5" key="1">
    <citation type="submission" date="2022-10" db="EMBL/GenBank/DDBJ databases">
        <title>Pararhodobacter sp. nov., isolated from marine algae.</title>
        <authorList>
            <person name="Choi B.J."/>
            <person name="Kim J.M."/>
            <person name="Lee J.K."/>
            <person name="Choi D.G."/>
            <person name="Jeon C.O."/>
        </authorList>
    </citation>
    <scope>NUCLEOTIDE SEQUENCE [LARGE SCALE GENOMIC DNA]</scope>
    <source>
        <strain evidence="4 5">ZQ420</strain>
    </source>
</reference>
<gene>
    <name evidence="4" type="ORF">OKW52_05600</name>
</gene>
<proteinExistence type="predicted"/>